<feature type="domain" description="ABC3 transporter permease C-terminal" evidence="13">
    <location>
        <begin position="197"/>
        <end position="316"/>
    </location>
</feature>
<dbReference type="PANTHER" id="PTHR47755:SF1">
    <property type="entry name" value="CELL DIVISION PROTEIN FTSX"/>
    <property type="match status" value="1"/>
</dbReference>
<comment type="subunit">
    <text evidence="3">Forms a membrane-associated complex with FtsE.</text>
</comment>
<dbReference type="KEGG" id="kpd:CW740_12060"/>
<evidence type="ECO:0000256" key="2">
    <source>
        <dbReference type="ARBA" id="ARBA00007379"/>
    </source>
</evidence>
<evidence type="ECO:0000259" key="14">
    <source>
        <dbReference type="Pfam" id="PF18075"/>
    </source>
</evidence>
<dbReference type="InterPro" id="IPR003838">
    <property type="entry name" value="ABC3_permease_C"/>
</dbReference>
<keyword evidence="7 12" id="KW-0132">Cell division</keyword>
<evidence type="ECO:0000256" key="7">
    <source>
        <dbReference type="ARBA" id="ARBA00022618"/>
    </source>
</evidence>
<evidence type="ECO:0000256" key="6">
    <source>
        <dbReference type="ARBA" id="ARBA00022519"/>
    </source>
</evidence>
<evidence type="ECO:0000256" key="4">
    <source>
        <dbReference type="ARBA" id="ARBA00021907"/>
    </source>
</evidence>
<comment type="similarity">
    <text evidence="2 12">Belongs to the ABC-4 integral membrane protein family. FtsX subfamily.</text>
</comment>
<keyword evidence="9" id="KW-1133">Transmembrane helix</keyword>
<evidence type="ECO:0000256" key="10">
    <source>
        <dbReference type="ARBA" id="ARBA00023136"/>
    </source>
</evidence>
<dbReference type="PANTHER" id="PTHR47755">
    <property type="entry name" value="CELL DIVISION PROTEIN FTSX"/>
    <property type="match status" value="1"/>
</dbReference>
<dbReference type="InterPro" id="IPR040690">
    <property type="entry name" value="FtsX_ECD"/>
</dbReference>
<keyword evidence="11 12" id="KW-0131">Cell cycle</keyword>
<organism evidence="15 16">
    <name type="scientific">Kangiella profundi</name>
    <dbReference type="NCBI Taxonomy" id="1561924"/>
    <lineage>
        <taxon>Bacteria</taxon>
        <taxon>Pseudomonadati</taxon>
        <taxon>Pseudomonadota</taxon>
        <taxon>Gammaproteobacteria</taxon>
        <taxon>Kangiellales</taxon>
        <taxon>Kangiellaceae</taxon>
        <taxon>Kangiella</taxon>
    </lineage>
</organism>
<dbReference type="InterPro" id="IPR047590">
    <property type="entry name" value="FtsX_proteobact-type"/>
</dbReference>
<evidence type="ECO:0000256" key="12">
    <source>
        <dbReference type="PIRNR" id="PIRNR003097"/>
    </source>
</evidence>
<dbReference type="NCBIfam" id="TIGR00439">
    <property type="entry name" value="FtsX_Gneg"/>
    <property type="match status" value="1"/>
</dbReference>
<keyword evidence="8" id="KW-0812">Transmembrane</keyword>
<proteinExistence type="inferred from homology"/>
<evidence type="ECO:0000256" key="11">
    <source>
        <dbReference type="ARBA" id="ARBA00023306"/>
    </source>
</evidence>
<dbReference type="PIRSF" id="PIRSF003097">
    <property type="entry name" value="FtsX"/>
    <property type="match status" value="1"/>
</dbReference>
<comment type="subcellular location">
    <subcellularLocation>
        <location evidence="1">Cell inner membrane</location>
        <topology evidence="1">Multi-pass membrane protein</topology>
    </subcellularLocation>
</comment>
<feature type="domain" description="FtsX extracellular" evidence="14">
    <location>
        <begin position="79"/>
        <end position="172"/>
    </location>
</feature>
<evidence type="ECO:0000313" key="15">
    <source>
        <dbReference type="EMBL" id="AUD79946.1"/>
    </source>
</evidence>
<keyword evidence="6 12" id="KW-0997">Cell inner membrane</keyword>
<evidence type="ECO:0000259" key="13">
    <source>
        <dbReference type="Pfam" id="PF02687"/>
    </source>
</evidence>
<dbReference type="EMBL" id="CP025120">
    <property type="protein sequence ID" value="AUD79946.1"/>
    <property type="molecule type" value="Genomic_DNA"/>
</dbReference>
<dbReference type="AlphaFoldDB" id="A0A2K9AHU0"/>
<dbReference type="InterPro" id="IPR004513">
    <property type="entry name" value="FtsX"/>
</dbReference>
<name>A0A2K9AHU0_9GAMM</name>
<dbReference type="GO" id="GO:0051301">
    <property type="term" value="P:cell division"/>
    <property type="evidence" value="ECO:0007669"/>
    <property type="project" value="UniProtKB-KW"/>
</dbReference>
<keyword evidence="10 12" id="KW-0472">Membrane</keyword>
<dbReference type="Pfam" id="PF02687">
    <property type="entry name" value="FtsX"/>
    <property type="match status" value="1"/>
</dbReference>
<protein>
    <recommendedName>
        <fullName evidence="4 12">Cell division protein FtsX</fullName>
    </recommendedName>
</protein>
<sequence>MSKSSRQNTTYKISFIDRFRMAISLHKKNAMTTLLDVFRHPANSLLTILVLAIALALPSAFYVFSSNAKAISSNWSGGVQMALFLKDNVNQQQRADLIQELSFRPEFKEVVLVPKEDAIEEFKQQSGFGNALDYLNENPLPDSIILTPYETHADADSLEQLAQELEQNPMVDIAQLDMAWIQRYQAILEISQKIGTFVSILLAFGVLLIVGNTIRLAILNRREEIQVIKLVGATDAFIRRPFLYSGFWYGLIAALLAALMVNIVLFLLLQPSSTLAELYNSGFSLIGLAPTQTLSLLAIGSALGLFGAWFSVSKHLKDIQPT</sequence>
<dbReference type="Pfam" id="PF18075">
    <property type="entry name" value="FtsX_ECD"/>
    <property type="match status" value="1"/>
</dbReference>
<gene>
    <name evidence="15" type="ORF">CW740_12060</name>
</gene>
<dbReference type="GO" id="GO:0032153">
    <property type="term" value="C:cell division site"/>
    <property type="evidence" value="ECO:0007669"/>
    <property type="project" value="TreeGrafter"/>
</dbReference>
<evidence type="ECO:0000313" key="16">
    <source>
        <dbReference type="Proteomes" id="UP000232693"/>
    </source>
</evidence>
<dbReference type="OrthoDB" id="9813411at2"/>
<dbReference type="Gene3D" id="3.30.70.3040">
    <property type="match status" value="1"/>
</dbReference>
<dbReference type="Proteomes" id="UP000232693">
    <property type="component" value="Chromosome"/>
</dbReference>
<keyword evidence="5 12" id="KW-1003">Cell membrane</keyword>
<dbReference type="GO" id="GO:0005886">
    <property type="term" value="C:plasma membrane"/>
    <property type="evidence" value="ECO:0007669"/>
    <property type="project" value="UniProtKB-SubCell"/>
</dbReference>
<evidence type="ECO:0000256" key="3">
    <source>
        <dbReference type="ARBA" id="ARBA00011160"/>
    </source>
</evidence>
<evidence type="ECO:0000256" key="9">
    <source>
        <dbReference type="ARBA" id="ARBA00022989"/>
    </source>
</evidence>
<evidence type="ECO:0000256" key="5">
    <source>
        <dbReference type="ARBA" id="ARBA00022475"/>
    </source>
</evidence>
<evidence type="ECO:0000256" key="8">
    <source>
        <dbReference type="ARBA" id="ARBA00022692"/>
    </source>
</evidence>
<evidence type="ECO:0000256" key="1">
    <source>
        <dbReference type="ARBA" id="ARBA00004429"/>
    </source>
</evidence>
<keyword evidence="16" id="KW-1185">Reference proteome</keyword>
<dbReference type="RefSeq" id="WP_106647779.1">
    <property type="nucleotide sequence ID" value="NZ_BMGO01000001.1"/>
</dbReference>
<accession>A0A2K9AHU0</accession>
<comment type="function">
    <text evidence="12">Part of the ABC transporter FtsEX involved in cellular division.</text>
</comment>
<reference evidence="15 16" key="1">
    <citation type="submission" date="2017-12" db="EMBL/GenBank/DDBJ databases">
        <title>Kangiella profundi FT102 completed genome.</title>
        <authorList>
            <person name="Xu J."/>
            <person name="Wang J."/>
            <person name="Lu Y."/>
        </authorList>
    </citation>
    <scope>NUCLEOTIDE SEQUENCE [LARGE SCALE GENOMIC DNA]</scope>
    <source>
        <strain evidence="15 16">FT102</strain>
    </source>
</reference>